<comment type="caution">
    <text evidence="1">The sequence shown here is derived from an EMBL/GenBank/DDBJ whole genome shotgun (WGS) entry which is preliminary data.</text>
</comment>
<protein>
    <submittedName>
        <fullName evidence="1">Uncharacterized protein</fullName>
    </submittedName>
</protein>
<reference evidence="1 2" key="1">
    <citation type="submission" date="2014-12" db="EMBL/GenBank/DDBJ databases">
        <title>Draft genome sequence of Paenibacillus kamchatkensis strain B-2647.</title>
        <authorList>
            <person name="Karlyshev A.V."/>
            <person name="Kudryashova E.B."/>
        </authorList>
    </citation>
    <scope>NUCLEOTIDE SEQUENCE [LARGE SCALE GENOMIC DNA]</scope>
    <source>
        <strain evidence="1 2">VKM B-2647</strain>
    </source>
</reference>
<keyword evidence="2" id="KW-1185">Reference proteome</keyword>
<name>A0ABR5AJ54_9BACL</name>
<dbReference type="Proteomes" id="UP000031967">
    <property type="component" value="Unassembled WGS sequence"/>
</dbReference>
<gene>
    <name evidence="1" type="ORF">SD70_10345</name>
</gene>
<accession>A0ABR5AJ54</accession>
<dbReference type="RefSeq" id="WP_041047475.1">
    <property type="nucleotide sequence ID" value="NZ_JXAK01000014.1"/>
</dbReference>
<evidence type="ECO:0000313" key="2">
    <source>
        <dbReference type="Proteomes" id="UP000031967"/>
    </source>
</evidence>
<sequence>MTTTGKTIVARNSSVSLNRIDFRIASPLRPTSVFTLFYRFAVVSITAVFSACRERSAALRT</sequence>
<organism evidence="1 2">
    <name type="scientific">Gordoniibacillus kamchatkensis</name>
    <dbReference type="NCBI Taxonomy" id="1590651"/>
    <lineage>
        <taxon>Bacteria</taxon>
        <taxon>Bacillati</taxon>
        <taxon>Bacillota</taxon>
        <taxon>Bacilli</taxon>
        <taxon>Bacillales</taxon>
        <taxon>Paenibacillaceae</taxon>
        <taxon>Gordoniibacillus</taxon>
    </lineage>
</organism>
<evidence type="ECO:0000313" key="1">
    <source>
        <dbReference type="EMBL" id="KIL41001.1"/>
    </source>
</evidence>
<dbReference type="EMBL" id="JXAK01000014">
    <property type="protein sequence ID" value="KIL41001.1"/>
    <property type="molecule type" value="Genomic_DNA"/>
</dbReference>
<proteinExistence type="predicted"/>